<comment type="caution">
    <text evidence="1">The sequence shown here is derived from an EMBL/GenBank/DDBJ whole genome shotgun (WGS) entry which is preliminary data.</text>
</comment>
<dbReference type="PANTHER" id="PTHR31225">
    <property type="entry name" value="OS04G0344100 PROTEIN-RELATED"/>
    <property type="match status" value="1"/>
</dbReference>
<dbReference type="InterPro" id="IPR008949">
    <property type="entry name" value="Isoprenoid_synthase_dom_sf"/>
</dbReference>
<evidence type="ECO:0008006" key="3">
    <source>
        <dbReference type="Google" id="ProtNLM"/>
    </source>
</evidence>
<gene>
    <name evidence="1" type="ORF">RND71_033386</name>
</gene>
<dbReference type="GO" id="GO:0010333">
    <property type="term" value="F:terpene synthase activity"/>
    <property type="evidence" value="ECO:0007669"/>
    <property type="project" value="InterPro"/>
</dbReference>
<name>A0AAE1UXF7_9SOLA</name>
<dbReference type="SUPFAM" id="SSF48576">
    <property type="entry name" value="Terpenoid synthases"/>
    <property type="match status" value="1"/>
</dbReference>
<dbReference type="Proteomes" id="UP001291623">
    <property type="component" value="Unassembled WGS sequence"/>
</dbReference>
<accession>A0AAE1UXF7</accession>
<dbReference type="PANTHER" id="PTHR31225:SF256">
    <property type="entry name" value="(-)-ALPHA-TERPINEOL SYNTHASE-LIKE"/>
    <property type="match status" value="1"/>
</dbReference>
<proteinExistence type="predicted"/>
<dbReference type="AlphaFoldDB" id="A0AAE1UXF7"/>
<evidence type="ECO:0000313" key="2">
    <source>
        <dbReference type="Proteomes" id="UP001291623"/>
    </source>
</evidence>
<dbReference type="GO" id="GO:0016114">
    <property type="term" value="P:terpenoid biosynthetic process"/>
    <property type="evidence" value="ECO:0007669"/>
    <property type="project" value="InterPro"/>
</dbReference>
<sequence length="121" mass="14425">MNELAYDILIEQGFSIISHIRKQDEIKKGDYLKSIQCYMHESRSSEEDARNYIKDLIDLTWKKMNRDILRDRSFSKDFRRTSMNLARIVQCMYQHGDGFGIPDRETKDRILSLFFEPIPLS</sequence>
<organism evidence="1 2">
    <name type="scientific">Anisodus tanguticus</name>
    <dbReference type="NCBI Taxonomy" id="243964"/>
    <lineage>
        <taxon>Eukaryota</taxon>
        <taxon>Viridiplantae</taxon>
        <taxon>Streptophyta</taxon>
        <taxon>Embryophyta</taxon>
        <taxon>Tracheophyta</taxon>
        <taxon>Spermatophyta</taxon>
        <taxon>Magnoliopsida</taxon>
        <taxon>eudicotyledons</taxon>
        <taxon>Gunneridae</taxon>
        <taxon>Pentapetalae</taxon>
        <taxon>asterids</taxon>
        <taxon>lamiids</taxon>
        <taxon>Solanales</taxon>
        <taxon>Solanaceae</taxon>
        <taxon>Solanoideae</taxon>
        <taxon>Hyoscyameae</taxon>
        <taxon>Anisodus</taxon>
    </lineage>
</organism>
<dbReference type="Pfam" id="PF19086">
    <property type="entry name" value="Terpene_syn_C_2"/>
    <property type="match status" value="1"/>
</dbReference>
<dbReference type="InterPro" id="IPR050148">
    <property type="entry name" value="Terpene_synthase-like"/>
</dbReference>
<reference evidence="1" key="1">
    <citation type="submission" date="2023-12" db="EMBL/GenBank/DDBJ databases">
        <title>Genome assembly of Anisodus tanguticus.</title>
        <authorList>
            <person name="Wang Y.-J."/>
        </authorList>
    </citation>
    <scope>NUCLEOTIDE SEQUENCE</scope>
    <source>
        <strain evidence="1">KB-2021</strain>
        <tissue evidence="1">Leaf</tissue>
    </source>
</reference>
<keyword evidence="2" id="KW-1185">Reference proteome</keyword>
<evidence type="ECO:0000313" key="1">
    <source>
        <dbReference type="EMBL" id="KAK4347047.1"/>
    </source>
</evidence>
<dbReference type="Gene3D" id="1.10.600.10">
    <property type="entry name" value="Farnesyl Diphosphate Synthase"/>
    <property type="match status" value="1"/>
</dbReference>
<dbReference type="EMBL" id="JAVYJV010000018">
    <property type="protein sequence ID" value="KAK4347047.1"/>
    <property type="molecule type" value="Genomic_DNA"/>
</dbReference>
<protein>
    <recommendedName>
        <fullName evidence="3">Terpene synthase metal-binding domain-containing protein</fullName>
    </recommendedName>
</protein>